<dbReference type="InterPro" id="IPR044946">
    <property type="entry name" value="Restrct_endonuc_typeI_TRD_sf"/>
</dbReference>
<accession>A0ABU5WCI6</accession>
<dbReference type="EMBL" id="JAYGOJ010000230">
    <property type="protein sequence ID" value="MEA9438575.1"/>
    <property type="molecule type" value="Genomic_DNA"/>
</dbReference>
<keyword evidence="6" id="KW-0378">Hydrolase</keyword>
<dbReference type="Proteomes" id="UP001304847">
    <property type="component" value="Unassembled WGS sequence"/>
</dbReference>
<comment type="caution">
    <text evidence="6">The sequence shown here is derived from an EMBL/GenBank/DDBJ whole genome shotgun (WGS) entry which is preliminary data.</text>
</comment>
<sequence>MANQMMQDKASEMAATQTVPTGYKQTEVGVIPEDWECKHIGELADVVRGGSPRPAGDARFFNGNFIPWLTVASLTNISLEQMYVVDTATKLTELGSLRSRVLNEDTLIISNSGATLGVAKILKIKCCANDGVAALVNQCLGNKVFLAHYINTQTKKLQEKIATGNGQPNLNTDLIRVIPVPFPREAEQAAIANVLSDTDALIGSLEQLIAKKQAIKSATMQQLLTGRTRLPQFALRPDGTHKGYKSSELGQIPEDWEVIPLGFICKVQGGFAFKSDKFEMTGVPILRISNIQSGYICLTDVVYYSVDEKIPVQFEVCDGDILIAMSGATTGKVGVYNEDFVSYLNQRVGKFVINNDISVKYTHHVVASFLYRQSLSKILEQGAQPNVSSLQLENIFIRKPIIESEQTAIATILSDMDSELNALEQKLAKARDVKQGMMQQLLTGRIRLPVEQVE</sequence>
<evidence type="ECO:0000256" key="1">
    <source>
        <dbReference type="ARBA" id="ARBA00010923"/>
    </source>
</evidence>
<dbReference type="GO" id="GO:0004519">
    <property type="term" value="F:endonuclease activity"/>
    <property type="evidence" value="ECO:0007669"/>
    <property type="project" value="UniProtKB-KW"/>
</dbReference>
<dbReference type="RefSeq" id="WP_323581078.1">
    <property type="nucleotide sequence ID" value="NZ_JAYGOJ010000230.1"/>
</dbReference>
<dbReference type="Gene3D" id="3.90.220.20">
    <property type="entry name" value="DNA methylase specificity domains"/>
    <property type="match status" value="2"/>
</dbReference>
<dbReference type="InterPro" id="IPR000055">
    <property type="entry name" value="Restrct_endonuc_typeI_TRD"/>
</dbReference>
<dbReference type="Gene3D" id="1.10.287.1120">
    <property type="entry name" value="Bipartite methylase S protein"/>
    <property type="match status" value="2"/>
</dbReference>
<dbReference type="EC" id="3.1.21.-" evidence="6"/>
<keyword evidence="6" id="KW-0540">Nuclease</keyword>
<keyword evidence="3" id="KW-0238">DNA-binding</keyword>
<gene>
    <name evidence="6" type="ORF">VCX44_22940</name>
</gene>
<name>A0ABU5WCI6_AERCA</name>
<dbReference type="CDD" id="cd17283">
    <property type="entry name" value="RMtype1_S_Hpy180ORF7835P_TRD2-CR2_like"/>
    <property type="match status" value="1"/>
</dbReference>
<dbReference type="Pfam" id="PF01420">
    <property type="entry name" value="Methylase_S"/>
    <property type="match status" value="2"/>
</dbReference>
<evidence type="ECO:0000313" key="6">
    <source>
        <dbReference type="EMBL" id="MEA9438575.1"/>
    </source>
</evidence>
<feature type="coiled-coil region" evidence="4">
    <location>
        <begin position="413"/>
        <end position="440"/>
    </location>
</feature>
<evidence type="ECO:0000256" key="2">
    <source>
        <dbReference type="ARBA" id="ARBA00022747"/>
    </source>
</evidence>
<dbReference type="PANTHER" id="PTHR30408">
    <property type="entry name" value="TYPE-1 RESTRICTION ENZYME ECOKI SPECIFICITY PROTEIN"/>
    <property type="match status" value="1"/>
</dbReference>
<protein>
    <submittedName>
        <fullName evidence="6">Restriction endonuclease subunit S</fullName>
        <ecNumber evidence="6">3.1.21.-</ecNumber>
    </submittedName>
</protein>
<feature type="domain" description="Type I restriction modification DNA specificity" evidence="5">
    <location>
        <begin position="32"/>
        <end position="210"/>
    </location>
</feature>
<evidence type="ECO:0000259" key="5">
    <source>
        <dbReference type="Pfam" id="PF01420"/>
    </source>
</evidence>
<evidence type="ECO:0000313" key="7">
    <source>
        <dbReference type="Proteomes" id="UP001304847"/>
    </source>
</evidence>
<reference evidence="6 7" key="1">
    <citation type="submission" date="2023-12" db="EMBL/GenBank/DDBJ databases">
        <title>Characterization of antibiotic resistance in Aeromonas spp. in hospital effluent.</title>
        <authorList>
            <person name="Negoseki B.R.S."/>
            <person name="Krul D."/>
            <person name="Siqueira A.C."/>
            <person name="Almeida M."/>
            <person name="Mesa D."/>
            <person name="Conte D."/>
            <person name="Dalla-Costa L.M."/>
        </authorList>
    </citation>
    <scope>NUCLEOTIDE SEQUENCE [LARGE SCALE GENOMIC DNA]</scope>
    <source>
        <strain evidence="6 7">36v</strain>
    </source>
</reference>
<keyword evidence="4" id="KW-0175">Coiled coil</keyword>
<dbReference type="InterPro" id="IPR052021">
    <property type="entry name" value="Type-I_RS_S_subunit"/>
</dbReference>
<keyword evidence="6" id="KW-0255">Endonuclease</keyword>
<feature type="domain" description="Type I restriction modification DNA specificity" evidence="5">
    <location>
        <begin position="253"/>
        <end position="427"/>
    </location>
</feature>
<evidence type="ECO:0000256" key="3">
    <source>
        <dbReference type="ARBA" id="ARBA00023125"/>
    </source>
</evidence>
<keyword evidence="2" id="KW-0680">Restriction system</keyword>
<organism evidence="6 7">
    <name type="scientific">Aeromonas caviae</name>
    <name type="common">Aeromonas punctata</name>
    <dbReference type="NCBI Taxonomy" id="648"/>
    <lineage>
        <taxon>Bacteria</taxon>
        <taxon>Pseudomonadati</taxon>
        <taxon>Pseudomonadota</taxon>
        <taxon>Gammaproteobacteria</taxon>
        <taxon>Aeromonadales</taxon>
        <taxon>Aeromonadaceae</taxon>
        <taxon>Aeromonas</taxon>
    </lineage>
</organism>
<evidence type="ECO:0000256" key="4">
    <source>
        <dbReference type="SAM" id="Coils"/>
    </source>
</evidence>
<dbReference type="PANTHER" id="PTHR30408:SF12">
    <property type="entry name" value="TYPE I RESTRICTION ENZYME MJAVIII SPECIFICITY SUBUNIT"/>
    <property type="match status" value="1"/>
</dbReference>
<comment type="similarity">
    <text evidence="1">Belongs to the type-I restriction system S methylase family.</text>
</comment>
<dbReference type="GO" id="GO:0016787">
    <property type="term" value="F:hydrolase activity"/>
    <property type="evidence" value="ECO:0007669"/>
    <property type="project" value="UniProtKB-KW"/>
</dbReference>
<proteinExistence type="inferred from homology"/>
<dbReference type="CDD" id="cd17278">
    <property type="entry name" value="RMtype1_S_LdeBORF1052P-TRD2-CR2"/>
    <property type="match status" value="1"/>
</dbReference>
<keyword evidence="7" id="KW-1185">Reference proteome</keyword>
<dbReference type="SUPFAM" id="SSF116734">
    <property type="entry name" value="DNA methylase specificity domain"/>
    <property type="match status" value="2"/>
</dbReference>